<dbReference type="EMBL" id="BSNF01000006">
    <property type="protein sequence ID" value="GLQ06363.1"/>
    <property type="molecule type" value="Genomic_DNA"/>
</dbReference>
<proteinExistence type="predicted"/>
<dbReference type="RefSeq" id="WP_169560412.1">
    <property type="nucleotide sequence ID" value="NZ_BSNF01000006.1"/>
</dbReference>
<gene>
    <name evidence="2" type="ORF">GCM10007924_15840</name>
</gene>
<dbReference type="Proteomes" id="UP001161409">
    <property type="component" value="Unassembled WGS sequence"/>
</dbReference>
<keyword evidence="1" id="KW-0472">Membrane</keyword>
<reference evidence="2" key="2">
    <citation type="submission" date="2023-01" db="EMBL/GenBank/DDBJ databases">
        <title>Draft genome sequence of Sneathiella chinensis strain NBRC 103408.</title>
        <authorList>
            <person name="Sun Q."/>
            <person name="Mori K."/>
        </authorList>
    </citation>
    <scope>NUCLEOTIDE SEQUENCE</scope>
    <source>
        <strain evidence="2">NBRC 103408</strain>
    </source>
</reference>
<evidence type="ECO:0000313" key="3">
    <source>
        <dbReference type="Proteomes" id="UP001161409"/>
    </source>
</evidence>
<feature type="transmembrane region" description="Helical" evidence="1">
    <location>
        <begin position="12"/>
        <end position="35"/>
    </location>
</feature>
<accession>A0ABQ5U536</accession>
<organism evidence="2 3">
    <name type="scientific">Sneathiella chinensis</name>
    <dbReference type="NCBI Taxonomy" id="349750"/>
    <lineage>
        <taxon>Bacteria</taxon>
        <taxon>Pseudomonadati</taxon>
        <taxon>Pseudomonadota</taxon>
        <taxon>Alphaproteobacteria</taxon>
        <taxon>Sneathiellales</taxon>
        <taxon>Sneathiellaceae</taxon>
        <taxon>Sneathiella</taxon>
    </lineage>
</organism>
<protein>
    <submittedName>
        <fullName evidence="2">Uncharacterized protein</fullName>
    </submittedName>
</protein>
<sequence length="131" mass="13536">MTEEEVPNTTFLKWVVIILGILIIGVASLIGVTIYKRATSAVETAEQAEKAVSVVPVPATPAVAPPAETPVAAFGNIPVSAPAGLTLVSVEASGNRLLLQFADAEGIVRQIAVVDYAEGKVLGTISIDMPQ</sequence>
<name>A0ABQ5U536_9PROT</name>
<evidence type="ECO:0000313" key="2">
    <source>
        <dbReference type="EMBL" id="GLQ06363.1"/>
    </source>
</evidence>
<evidence type="ECO:0000256" key="1">
    <source>
        <dbReference type="SAM" id="Phobius"/>
    </source>
</evidence>
<reference evidence="2" key="1">
    <citation type="journal article" date="2014" name="Int. J. Syst. Evol. Microbiol.">
        <title>Complete genome of a new Firmicutes species belonging to the dominant human colonic microbiota ('Ruminococcus bicirculans') reveals two chromosomes and a selective capacity to utilize plant glucans.</title>
        <authorList>
            <consortium name="NISC Comparative Sequencing Program"/>
            <person name="Wegmann U."/>
            <person name="Louis P."/>
            <person name="Goesmann A."/>
            <person name="Henrissat B."/>
            <person name="Duncan S.H."/>
            <person name="Flint H.J."/>
        </authorList>
    </citation>
    <scope>NUCLEOTIDE SEQUENCE</scope>
    <source>
        <strain evidence="2">NBRC 103408</strain>
    </source>
</reference>
<keyword evidence="1" id="KW-1133">Transmembrane helix</keyword>
<keyword evidence="1" id="KW-0812">Transmembrane</keyword>
<comment type="caution">
    <text evidence="2">The sequence shown here is derived from an EMBL/GenBank/DDBJ whole genome shotgun (WGS) entry which is preliminary data.</text>
</comment>
<keyword evidence="3" id="KW-1185">Reference proteome</keyword>